<reference evidence="2" key="1">
    <citation type="submission" date="2016-01" db="EMBL/GenBank/DDBJ databases">
        <authorList>
            <person name="Regsiter A."/>
            <person name="william w."/>
        </authorList>
    </citation>
    <scope>NUCLEOTIDE SEQUENCE [LARGE SCALE GENOMIC DNA]</scope>
    <source>
        <strain evidence="2">CFBP 6623</strain>
    </source>
</reference>
<dbReference type="STRING" id="1183432.AGR3A_Cc250125"/>
<dbReference type="EMBL" id="FBWK01000018">
    <property type="protein sequence ID" value="CUX19999.1"/>
    <property type="molecule type" value="Genomic_DNA"/>
</dbReference>
<dbReference type="RefSeq" id="WP_080842114.1">
    <property type="nucleotide sequence ID" value="NZ_LT009723.1"/>
</dbReference>
<dbReference type="Proteomes" id="UP000191988">
    <property type="component" value="Unassembled WGS sequence"/>
</dbReference>
<evidence type="ECO:0000313" key="2">
    <source>
        <dbReference type="Proteomes" id="UP000191988"/>
    </source>
</evidence>
<accession>A0A1S7PE23</accession>
<organism evidence="1 2">
    <name type="scientific">Agrobacterium tomkonis CFBP 6623</name>
    <dbReference type="NCBI Taxonomy" id="1183432"/>
    <lineage>
        <taxon>Bacteria</taxon>
        <taxon>Pseudomonadati</taxon>
        <taxon>Pseudomonadota</taxon>
        <taxon>Alphaproteobacteria</taxon>
        <taxon>Hyphomicrobiales</taxon>
        <taxon>Rhizobiaceae</taxon>
        <taxon>Rhizobium/Agrobacterium group</taxon>
        <taxon>Agrobacterium</taxon>
        <taxon>Agrobacterium tumefaciens complex</taxon>
    </lineage>
</organism>
<gene>
    <name evidence="1" type="ORF">AGR3A_Cc250125</name>
</gene>
<proteinExistence type="predicted"/>
<dbReference type="AlphaFoldDB" id="A0A1S7PE23"/>
<sequence>MNYRLPRTSVDSLAKATEERLIREKLAAARDVEMSDQAILDHLDKMARSKIWWIDTNSQGRNARPAADIATQRLHLAALVKARDLLKKGSGNATESGG</sequence>
<name>A0A1S7PE23_9HYPH</name>
<protein>
    <submittedName>
        <fullName evidence="1">Uncharacterized protein</fullName>
    </submittedName>
</protein>
<keyword evidence="2" id="KW-1185">Reference proteome</keyword>
<evidence type="ECO:0000313" key="1">
    <source>
        <dbReference type="EMBL" id="CUX19999.1"/>
    </source>
</evidence>